<feature type="chain" id="PRO_5003985191" evidence="2">
    <location>
        <begin position="25"/>
        <end position="745"/>
    </location>
</feature>
<keyword evidence="2" id="KW-0732">Signal</keyword>
<sequence>MWPTGLRILLTYLTVLLTHATAIAQTSSAMPSRATEGSLEVSSASHITTGQVGLDGIYKLGQWTQVRIRLASPPSDSSVAFVLYVQDSEGVPVAYSGSATGDTVDFLIKLGRADSPVEMVAKKGQETLWREMIPAQIWPAPIPSAQQTVVNLGSDLVLSAAMGMRSANGRERIVTQHVTDPNALPTHWLGYSSVDVLALPTGDRRWLDQMDVDQWRALQRWVEQGGYLFVSGAINFDLFQDSGRLTWCTESKIAGTLKIRQTTGIEQFIGATSRLDQNRNSNNQVFEVAMLDIQEPQGRVEVWEGLVNQRRPAVVRSVVGLGRVTLVGLDVDRAPFLDWNDRPKLMAQLLEPGLDEPLDETLFGVESGPVAHLGYTDVVGQLRRALDQFSQVQFVPFSWIAALILVYLVAIGPLDFWILRRLRRPHWTWRSSPVIVLAFVGLMWWAAMSSKGNQLRVNQLSVIDVDIVGGIVRGTSWHHLFSPRSDRFDIELHSTPALASQANGSSVLSWQGLPGKGFGGLERTESLTVSTTPYGIDFATAPREQNTGAIRKLPLAIWSSRSLVGQWWGQTELKSEQTQLRLGSESLVRGIVHNPLPIELRDAVLIYDHWAYPLGNLPANGIKPIDELQQFDLQDLQTYLTNRRVVDGRSVTDPWDQQSSDIFRIAQLMFFYQAAEGQGYARLQHRYQRTLDWSDHVRLNRAVLLGRANVPGCQLKIDQQEVPADKNVTCCRILLPVQSEGGPSS</sequence>
<evidence type="ECO:0000256" key="2">
    <source>
        <dbReference type="SAM" id="SignalP"/>
    </source>
</evidence>
<keyword evidence="1" id="KW-0812">Transmembrane</keyword>
<organism evidence="3">
    <name type="scientific">uncultured bacterium A1Q1_fos_962</name>
    <dbReference type="NCBI Taxonomy" id="1256592"/>
    <lineage>
        <taxon>Bacteria</taxon>
        <taxon>environmental samples</taxon>
    </lineage>
</organism>
<dbReference type="AlphaFoldDB" id="L7VX36"/>
<protein>
    <submittedName>
        <fullName evidence="3">Uncharacterized protein</fullName>
    </submittedName>
</protein>
<feature type="transmembrane region" description="Helical" evidence="1">
    <location>
        <begin position="397"/>
        <end position="419"/>
    </location>
</feature>
<dbReference type="InterPro" id="IPR029062">
    <property type="entry name" value="Class_I_gatase-like"/>
</dbReference>
<evidence type="ECO:0000313" key="3">
    <source>
        <dbReference type="EMBL" id="AGC72184.1"/>
    </source>
</evidence>
<accession>L7VX36</accession>
<proteinExistence type="predicted"/>
<feature type="signal peptide" evidence="2">
    <location>
        <begin position="1"/>
        <end position="24"/>
    </location>
</feature>
<evidence type="ECO:0000256" key="1">
    <source>
        <dbReference type="SAM" id="Phobius"/>
    </source>
</evidence>
<dbReference type="SUPFAM" id="SSF52317">
    <property type="entry name" value="Class I glutamine amidotransferase-like"/>
    <property type="match status" value="1"/>
</dbReference>
<feature type="transmembrane region" description="Helical" evidence="1">
    <location>
        <begin position="431"/>
        <end position="448"/>
    </location>
</feature>
<name>L7VX36_9BACT</name>
<reference evidence="3" key="1">
    <citation type="submission" date="2012-09" db="EMBL/GenBank/DDBJ databases">
        <title>Metagenomic Characterization of a Microbial Community in Wastewater Detects High Levels of Antibiotic Resistance.</title>
        <authorList>
            <person name="Abrams M."/>
            <person name="Caldwell A."/>
            <person name="Vandaei E."/>
            <person name="Lee W."/>
            <person name="Perrott J."/>
            <person name="Khan S.Y."/>
            <person name="Ta J."/>
            <person name="Romero D."/>
            <person name="Nguyen V."/>
            <person name="Pourmand N."/>
            <person name="Ouverney C.C."/>
        </authorList>
    </citation>
    <scope>NUCLEOTIDE SEQUENCE</scope>
</reference>
<dbReference type="EMBL" id="JX649894">
    <property type="protein sequence ID" value="AGC72184.1"/>
    <property type="molecule type" value="Genomic_DNA"/>
</dbReference>
<keyword evidence="1" id="KW-0472">Membrane</keyword>
<keyword evidence="1" id="KW-1133">Transmembrane helix</keyword>